<dbReference type="EMBL" id="JAGGMB010000006">
    <property type="protein sequence ID" value="MBP2077949.1"/>
    <property type="molecule type" value="Genomic_DNA"/>
</dbReference>
<dbReference type="OrthoDB" id="1684731at2"/>
<protein>
    <submittedName>
        <fullName evidence="1">NifU-like protein involved in Fe-S cluster formation</fullName>
    </submittedName>
</protein>
<dbReference type="Proteomes" id="UP001138793">
    <property type="component" value="Unassembled WGS sequence"/>
</dbReference>
<name>A0A9X1CBQ1_9BACI</name>
<gene>
    <name evidence="1" type="ORF">J2Z64_002204</name>
</gene>
<dbReference type="AlphaFoldDB" id="A0A9X1CBQ1"/>
<evidence type="ECO:0000313" key="1">
    <source>
        <dbReference type="EMBL" id="MBP2077949.1"/>
    </source>
</evidence>
<evidence type="ECO:0000313" key="2">
    <source>
        <dbReference type="Proteomes" id="UP001138793"/>
    </source>
</evidence>
<organism evidence="1 2">
    <name type="scientific">Oceanobacillus polygoni</name>
    <dbReference type="NCBI Taxonomy" id="1235259"/>
    <lineage>
        <taxon>Bacteria</taxon>
        <taxon>Bacillati</taxon>
        <taxon>Bacillota</taxon>
        <taxon>Bacilli</taxon>
        <taxon>Bacillales</taxon>
        <taxon>Bacillaceae</taxon>
        <taxon>Oceanobacillus</taxon>
    </lineage>
</organism>
<sequence length="65" mass="7386">MTVGSQVKGCYSSIKSVEASLEILANKVQDEQAKQVFEQVEQIISDVKQDLHYQVIELSKQEPQY</sequence>
<accession>A0A9X1CBQ1</accession>
<dbReference type="InterPro" id="IPR012452">
    <property type="entry name" value="DUF1657"/>
</dbReference>
<keyword evidence="2" id="KW-1185">Reference proteome</keyword>
<proteinExistence type="predicted"/>
<comment type="caution">
    <text evidence="1">The sequence shown here is derived from an EMBL/GenBank/DDBJ whole genome shotgun (WGS) entry which is preliminary data.</text>
</comment>
<reference evidence="1" key="1">
    <citation type="submission" date="2021-03" db="EMBL/GenBank/DDBJ databases">
        <title>Genomic Encyclopedia of Type Strains, Phase IV (KMG-IV): sequencing the most valuable type-strain genomes for metagenomic binning, comparative biology and taxonomic classification.</title>
        <authorList>
            <person name="Goeker M."/>
        </authorList>
    </citation>
    <scope>NUCLEOTIDE SEQUENCE</scope>
    <source>
        <strain evidence="1">DSM 107338</strain>
    </source>
</reference>
<dbReference type="RefSeq" id="WP_149473808.1">
    <property type="nucleotide sequence ID" value="NZ_JAGGMB010000006.1"/>
</dbReference>
<dbReference type="Pfam" id="PF07870">
    <property type="entry name" value="DUF1657"/>
    <property type="match status" value="1"/>
</dbReference>